<dbReference type="GO" id="GO:0003824">
    <property type="term" value="F:catalytic activity"/>
    <property type="evidence" value="ECO:0007669"/>
    <property type="project" value="InterPro"/>
</dbReference>
<name>A0A2A2LC33_9BILA</name>
<keyword evidence="3" id="KW-1185">Reference proteome</keyword>
<dbReference type="PANTHER" id="PTHR14237">
    <property type="entry name" value="MOLYBDOPTERIN COFACTOR SULFURASE MOSC"/>
    <property type="match status" value="1"/>
</dbReference>
<dbReference type="Pfam" id="PF03476">
    <property type="entry name" value="MOSC_N"/>
    <property type="match status" value="1"/>
</dbReference>
<dbReference type="GO" id="GO:0030170">
    <property type="term" value="F:pyridoxal phosphate binding"/>
    <property type="evidence" value="ECO:0007669"/>
    <property type="project" value="InterPro"/>
</dbReference>
<dbReference type="InterPro" id="IPR015422">
    <property type="entry name" value="PyrdxlP-dep_Trfase_small"/>
</dbReference>
<dbReference type="SUPFAM" id="SSF141673">
    <property type="entry name" value="MOSC N-terminal domain-like"/>
    <property type="match status" value="1"/>
</dbReference>
<organism evidence="2 3">
    <name type="scientific">Diploscapter pachys</name>
    <dbReference type="NCBI Taxonomy" id="2018661"/>
    <lineage>
        <taxon>Eukaryota</taxon>
        <taxon>Metazoa</taxon>
        <taxon>Ecdysozoa</taxon>
        <taxon>Nematoda</taxon>
        <taxon>Chromadorea</taxon>
        <taxon>Rhabditida</taxon>
        <taxon>Rhabditina</taxon>
        <taxon>Rhabditomorpha</taxon>
        <taxon>Rhabditoidea</taxon>
        <taxon>Rhabditidae</taxon>
        <taxon>Diploscapter</taxon>
    </lineage>
</organism>
<evidence type="ECO:0000259" key="1">
    <source>
        <dbReference type="PROSITE" id="PS51340"/>
    </source>
</evidence>
<gene>
    <name evidence="2" type="ORF">WR25_19590</name>
</gene>
<dbReference type="SUPFAM" id="SSF50800">
    <property type="entry name" value="PK beta-barrel domain-like"/>
    <property type="match status" value="1"/>
</dbReference>
<dbReference type="InterPro" id="IPR011037">
    <property type="entry name" value="Pyrv_Knase-like_insert_dom_sf"/>
</dbReference>
<dbReference type="PROSITE" id="PS51340">
    <property type="entry name" value="MOSC"/>
    <property type="match status" value="1"/>
</dbReference>
<protein>
    <recommendedName>
        <fullName evidence="1">MOSC domain-containing protein</fullName>
    </recommendedName>
</protein>
<dbReference type="Gene3D" id="3.90.1150.10">
    <property type="entry name" value="Aspartate Aminotransferase, domain 1"/>
    <property type="match status" value="1"/>
</dbReference>
<dbReference type="GO" id="GO:0030151">
    <property type="term" value="F:molybdenum ion binding"/>
    <property type="evidence" value="ECO:0007669"/>
    <property type="project" value="InterPro"/>
</dbReference>
<dbReference type="EMBL" id="LIAE01006917">
    <property type="protein sequence ID" value="PAV83851.1"/>
    <property type="molecule type" value="Genomic_DNA"/>
</dbReference>
<comment type="caution">
    <text evidence="2">The sequence shown here is derived from an EMBL/GenBank/DDBJ whole genome shotgun (WGS) entry which is preliminary data.</text>
</comment>
<dbReference type="InterPro" id="IPR005303">
    <property type="entry name" value="MOCOS_middle"/>
</dbReference>
<dbReference type="STRING" id="2018661.A0A2A2LC33"/>
<dbReference type="AlphaFoldDB" id="A0A2A2LC33"/>
<dbReference type="Proteomes" id="UP000218231">
    <property type="component" value="Unassembled WGS sequence"/>
</dbReference>
<feature type="domain" description="MOSC" evidence="1">
    <location>
        <begin position="196"/>
        <end position="339"/>
    </location>
</feature>
<sequence length="349" mass="39112">MCNMGACQMHLGLSDDMLMKLSAFGKECGDQMDLVDGIPTGVVRISFGRLNSEKDIDVLIQMLESCFLTKNPTEILPAPKPLNEYSPIITKLITYPIKSCMGISFDSIECTSTGLKYDRNFMISKDGIALTLKKNPELCRIKVQIEDTSLLLTSDIDDVGIQVDLHEDSQSKDLSKLCGRQQSTSSCGKTSAKWLEESIGYEQCELRRIPEDSDQSLSNSCPYLLVNEASIAVLADVINLSLEEALLRFRPNIVIRGIPPFSEDHIKFLHIDRAEFEVVDKCTRCEMICIDSETGVKDPNMIVALRNIRYKQKMTFGIYLRQVDDTKCTPNIGMNVKLEEEILTNGKSK</sequence>
<dbReference type="PANTHER" id="PTHR14237:SF19">
    <property type="entry name" value="MITOCHONDRIAL AMIDOXIME REDUCING COMPONENT 1"/>
    <property type="match status" value="1"/>
</dbReference>
<reference evidence="2 3" key="1">
    <citation type="journal article" date="2017" name="Curr. Biol.">
        <title>Genome architecture and evolution of a unichromosomal asexual nematode.</title>
        <authorList>
            <person name="Fradin H."/>
            <person name="Zegar C."/>
            <person name="Gutwein M."/>
            <person name="Lucas J."/>
            <person name="Kovtun M."/>
            <person name="Corcoran D."/>
            <person name="Baugh L.R."/>
            <person name="Kiontke K."/>
            <person name="Gunsalus K."/>
            <person name="Fitch D.H."/>
            <person name="Piano F."/>
        </authorList>
    </citation>
    <scope>NUCLEOTIDE SEQUENCE [LARGE SCALE GENOMIC DNA]</scope>
    <source>
        <strain evidence="2">PF1309</strain>
    </source>
</reference>
<dbReference type="InterPro" id="IPR005302">
    <property type="entry name" value="MoCF_Sase_C"/>
</dbReference>
<dbReference type="OrthoDB" id="420046at2759"/>
<evidence type="ECO:0000313" key="2">
    <source>
        <dbReference type="EMBL" id="PAV83851.1"/>
    </source>
</evidence>
<dbReference type="Pfam" id="PF03473">
    <property type="entry name" value="MOSC"/>
    <property type="match status" value="1"/>
</dbReference>
<evidence type="ECO:0000313" key="3">
    <source>
        <dbReference type="Proteomes" id="UP000218231"/>
    </source>
</evidence>
<accession>A0A2A2LC33</accession>
<proteinExistence type="predicted"/>